<feature type="region of interest" description="Disordered" evidence="3">
    <location>
        <begin position="49"/>
        <end position="91"/>
    </location>
</feature>
<reference evidence="5" key="1">
    <citation type="journal article" date="2020" name="Stud. Mycol.">
        <title>101 Dothideomycetes genomes: a test case for predicting lifestyles and emergence of pathogens.</title>
        <authorList>
            <person name="Haridas S."/>
            <person name="Albert R."/>
            <person name="Binder M."/>
            <person name="Bloem J."/>
            <person name="Labutti K."/>
            <person name="Salamov A."/>
            <person name="Andreopoulos B."/>
            <person name="Baker S."/>
            <person name="Barry K."/>
            <person name="Bills G."/>
            <person name="Bluhm B."/>
            <person name="Cannon C."/>
            <person name="Castanera R."/>
            <person name="Culley D."/>
            <person name="Daum C."/>
            <person name="Ezra D."/>
            <person name="Gonzalez J."/>
            <person name="Henrissat B."/>
            <person name="Kuo A."/>
            <person name="Liang C."/>
            <person name="Lipzen A."/>
            <person name="Lutzoni F."/>
            <person name="Magnuson J."/>
            <person name="Mondo S."/>
            <person name="Nolan M."/>
            <person name="Ohm R."/>
            <person name="Pangilinan J."/>
            <person name="Park H.-J."/>
            <person name="Ramirez L."/>
            <person name="Alfaro M."/>
            <person name="Sun H."/>
            <person name="Tritt A."/>
            <person name="Yoshinaga Y."/>
            <person name="Zwiers L.-H."/>
            <person name="Turgeon B."/>
            <person name="Goodwin S."/>
            <person name="Spatafora J."/>
            <person name="Crous P."/>
            <person name="Grigoriev I."/>
        </authorList>
    </citation>
    <scope>NUCLEOTIDE SEQUENCE</scope>
    <source>
        <strain evidence="5">CBS 115976</strain>
    </source>
</reference>
<accession>A0A6A6UQN9</accession>
<dbReference type="InterPro" id="IPR001138">
    <property type="entry name" value="Zn2Cys6_DnaBD"/>
</dbReference>
<dbReference type="GO" id="GO:0005634">
    <property type="term" value="C:nucleus"/>
    <property type="evidence" value="ECO:0007669"/>
    <property type="project" value="UniProtKB-SubCell"/>
</dbReference>
<dbReference type="OrthoDB" id="410267at2759"/>
<dbReference type="GO" id="GO:0008270">
    <property type="term" value="F:zinc ion binding"/>
    <property type="evidence" value="ECO:0007669"/>
    <property type="project" value="InterPro"/>
</dbReference>
<protein>
    <recommendedName>
        <fullName evidence="4">Zn(2)-C6 fungal-type domain-containing protein</fullName>
    </recommendedName>
</protein>
<evidence type="ECO:0000313" key="6">
    <source>
        <dbReference type="Proteomes" id="UP000799302"/>
    </source>
</evidence>
<dbReference type="InterPro" id="IPR036864">
    <property type="entry name" value="Zn2-C6_fun-type_DNA-bd_sf"/>
</dbReference>
<dbReference type="PROSITE" id="PS00463">
    <property type="entry name" value="ZN2_CY6_FUNGAL_1"/>
    <property type="match status" value="1"/>
</dbReference>
<dbReference type="PROSITE" id="PS50048">
    <property type="entry name" value="ZN2_CY6_FUNGAL_2"/>
    <property type="match status" value="1"/>
</dbReference>
<dbReference type="Proteomes" id="UP000799302">
    <property type="component" value="Unassembled WGS sequence"/>
</dbReference>
<feature type="compositionally biased region" description="Basic and acidic residues" evidence="3">
    <location>
        <begin position="532"/>
        <end position="552"/>
    </location>
</feature>
<dbReference type="AlphaFoldDB" id="A0A6A6UQN9"/>
<evidence type="ECO:0000256" key="2">
    <source>
        <dbReference type="ARBA" id="ARBA00023242"/>
    </source>
</evidence>
<dbReference type="GO" id="GO:0000981">
    <property type="term" value="F:DNA-binding transcription factor activity, RNA polymerase II-specific"/>
    <property type="evidence" value="ECO:0007669"/>
    <property type="project" value="InterPro"/>
</dbReference>
<dbReference type="CDD" id="cd00067">
    <property type="entry name" value="GAL4"/>
    <property type="match status" value="1"/>
</dbReference>
<evidence type="ECO:0000259" key="4">
    <source>
        <dbReference type="PROSITE" id="PS50048"/>
    </source>
</evidence>
<feature type="region of interest" description="Disordered" evidence="3">
    <location>
        <begin position="524"/>
        <end position="586"/>
    </location>
</feature>
<feature type="compositionally biased region" description="Polar residues" evidence="3">
    <location>
        <begin position="56"/>
        <end position="67"/>
    </location>
</feature>
<evidence type="ECO:0000256" key="1">
    <source>
        <dbReference type="ARBA" id="ARBA00004123"/>
    </source>
</evidence>
<comment type="subcellular location">
    <subcellularLocation>
        <location evidence="1">Nucleus</location>
    </subcellularLocation>
</comment>
<evidence type="ECO:0000313" key="5">
    <source>
        <dbReference type="EMBL" id="KAF2674595.1"/>
    </source>
</evidence>
<dbReference type="Pfam" id="PF00172">
    <property type="entry name" value="Zn_clus"/>
    <property type="match status" value="1"/>
</dbReference>
<proteinExistence type="predicted"/>
<keyword evidence="2" id="KW-0539">Nucleus</keyword>
<dbReference type="SMART" id="SM00066">
    <property type="entry name" value="GAL4"/>
    <property type="match status" value="1"/>
</dbReference>
<dbReference type="InterPro" id="IPR050613">
    <property type="entry name" value="Sec_Metabolite_Reg"/>
</dbReference>
<dbReference type="EMBL" id="MU004230">
    <property type="protein sequence ID" value="KAF2674595.1"/>
    <property type="molecule type" value="Genomic_DNA"/>
</dbReference>
<organism evidence="5 6">
    <name type="scientific">Microthyrium microscopicum</name>
    <dbReference type="NCBI Taxonomy" id="703497"/>
    <lineage>
        <taxon>Eukaryota</taxon>
        <taxon>Fungi</taxon>
        <taxon>Dikarya</taxon>
        <taxon>Ascomycota</taxon>
        <taxon>Pezizomycotina</taxon>
        <taxon>Dothideomycetes</taxon>
        <taxon>Dothideomycetes incertae sedis</taxon>
        <taxon>Microthyriales</taxon>
        <taxon>Microthyriaceae</taxon>
        <taxon>Microthyrium</taxon>
    </lineage>
</organism>
<sequence>MPKLRETCTRCSRRRQKCDKQIPCWRCVRDGVGASCSRSWGEGYDARVHRTYPKDSGTNPSEPNSRDGTILHTTGPPTPAPAAPQSGLTGTPDGDKVFLQSLVPQSLQILQLVDYHELQLLWSHNCLNGPVFRREVASAIKAPGGLQVKNLDLRWTALLFAVMASSLTCAPASFLHNWGFPESQRRTLSERWYKATISCLNLGTYISKPHVYSLQAILVATNSANIIGYASEQFILYGALLRMAQGLGLNRLPLSPELDDLDSHDGIIPQSRRENISSREVGRRLWKNICIQDWLSTQFSGMVSISKQQFTTSIPRRIDDESLRFVDERTPLGIDYTQYVYEVSSLLADFYGAIGGISEDAQQYEIILKFDTKIRALGVGSMATCFNYVRQPARHLPWVDWARRAAIMFQASKTMSLHRNFLLKSFTEPKYAYTRWVSITTSKIVLREAEADLDDPESPKLWTTQAQVVVAARTLCLDIRHRSETEPEYAEHRELIERALDILHKYGDSALASKGIQLITSILRTGRPPSQESRDTSMREVDNNSQDHEEHPVTWPLDSQMSASNMKQHGPETPESLPPAGSGHFTPQRLLQDGSTTVTDASHTALYDAALQQPPHFDIMSSSGATGFGAYGTHDVPIIDLFSDYIPSRNGFDDAFFS</sequence>
<dbReference type="PANTHER" id="PTHR31001:SF89">
    <property type="entry name" value="ZN(2)-C6 FUNGAL-TYPE DOMAIN-CONTAINING PROTEIN"/>
    <property type="match status" value="1"/>
</dbReference>
<feature type="domain" description="Zn(2)-C6 fungal-type" evidence="4">
    <location>
        <begin position="7"/>
        <end position="38"/>
    </location>
</feature>
<dbReference type="CDD" id="cd12148">
    <property type="entry name" value="fungal_TF_MHR"/>
    <property type="match status" value="1"/>
</dbReference>
<dbReference type="PANTHER" id="PTHR31001">
    <property type="entry name" value="UNCHARACTERIZED TRANSCRIPTIONAL REGULATORY PROTEIN"/>
    <property type="match status" value="1"/>
</dbReference>
<evidence type="ECO:0000256" key="3">
    <source>
        <dbReference type="SAM" id="MobiDB-lite"/>
    </source>
</evidence>
<gene>
    <name evidence="5" type="ORF">BT63DRAFT_449586</name>
</gene>
<dbReference type="SUPFAM" id="SSF57701">
    <property type="entry name" value="Zn2/Cys6 DNA-binding domain"/>
    <property type="match status" value="1"/>
</dbReference>
<keyword evidence="6" id="KW-1185">Reference proteome</keyword>
<name>A0A6A6UQN9_9PEZI</name>
<feature type="compositionally biased region" description="Polar residues" evidence="3">
    <location>
        <begin position="557"/>
        <end position="567"/>
    </location>
</feature>